<keyword evidence="2 8" id="KW-0853">WD repeat</keyword>
<dbReference type="GO" id="GO:0005737">
    <property type="term" value="C:cytoplasm"/>
    <property type="evidence" value="ECO:0007669"/>
    <property type="project" value="TreeGrafter"/>
</dbReference>
<gene>
    <name evidence="10" type="ORF">Cvel_21765</name>
</gene>
<dbReference type="GO" id="GO:0017183">
    <property type="term" value="P:protein histidyl modification to diphthamide"/>
    <property type="evidence" value="ECO:0007669"/>
    <property type="project" value="TreeGrafter"/>
</dbReference>
<reference evidence="10" key="1">
    <citation type="submission" date="2014-11" db="EMBL/GenBank/DDBJ databases">
        <authorList>
            <person name="Otto D Thomas"/>
            <person name="Naeem Raeece"/>
        </authorList>
    </citation>
    <scope>NUCLEOTIDE SEQUENCE</scope>
</reference>
<dbReference type="PANTHER" id="PTHR46042:SF1">
    <property type="entry name" value="DIPHTHINE METHYLTRANSFERASE"/>
    <property type="match status" value="1"/>
</dbReference>
<evidence type="ECO:0000256" key="9">
    <source>
        <dbReference type="SAM" id="MobiDB-lite"/>
    </source>
</evidence>
<evidence type="ECO:0000313" key="10">
    <source>
        <dbReference type="EMBL" id="CEM28611.1"/>
    </source>
</evidence>
<dbReference type="GO" id="GO:0061685">
    <property type="term" value="F:diphthine methylesterase activity"/>
    <property type="evidence" value="ECO:0007669"/>
    <property type="project" value="UniProtKB-EC"/>
</dbReference>
<keyword evidence="4" id="KW-0378">Hydrolase</keyword>
<dbReference type="PANTHER" id="PTHR46042">
    <property type="entry name" value="DIPHTHINE METHYLTRANSFERASE"/>
    <property type="match status" value="1"/>
</dbReference>
<dbReference type="PhylomeDB" id="A0A0G4GG72"/>
<organism evidence="10">
    <name type="scientific">Chromera velia CCMP2878</name>
    <dbReference type="NCBI Taxonomy" id="1169474"/>
    <lineage>
        <taxon>Eukaryota</taxon>
        <taxon>Sar</taxon>
        <taxon>Alveolata</taxon>
        <taxon>Colpodellida</taxon>
        <taxon>Chromeraceae</taxon>
        <taxon>Chromera</taxon>
    </lineage>
</organism>
<dbReference type="SUPFAM" id="SSF50978">
    <property type="entry name" value="WD40 repeat-like"/>
    <property type="match status" value="1"/>
</dbReference>
<proteinExistence type="inferred from homology"/>
<sequence>MAETGQRIFLRKETAFFADSVECCLDSSLVVYGHVLCGTYQLDESKQERVGGLHLFTVEGKDSREKLTEDAAPCQFGRDEYLHLGAGVLDARWFPSPAGEGKGMCALACADCHLKLVEVDGPGHMETQGDGKTGLHLRESLACHPHLESPPSNVIGLAVEVSEPSSRVVMTCSDGIVAGFDLNRAAEGGKGKGTTNMTFEFKAHDAETWALALDPEDPHFVATGADDCRLRLWDLREAPKPRDGSAGGEGGDPEQTLSWTAQNGKAHSAGVTALLVPPAGSSFGPSKLLSGSYDETVLLWDRRMMTRPLWEHRAVGGVWRIRLRPKKSMGGSGPSGGESGTEQLLLAACHGGVEAVDLHVVRGSGGEVGETSVSESKKRMHLEEHKSMAYGLSVVPVLYGKDRDEEGAEETVGKEKEDTTETTKRLEWTGVSCSFYDSCLLVWDLPIL</sequence>
<evidence type="ECO:0000256" key="2">
    <source>
        <dbReference type="ARBA" id="ARBA00022574"/>
    </source>
</evidence>
<dbReference type="InterPro" id="IPR019775">
    <property type="entry name" value="WD40_repeat_CS"/>
</dbReference>
<comment type="pathway">
    <text evidence="1">Protein modification; peptidyl-diphthamide biosynthesis.</text>
</comment>
<dbReference type="Pfam" id="PF00400">
    <property type="entry name" value="WD40"/>
    <property type="match status" value="2"/>
</dbReference>
<feature type="repeat" description="WD" evidence="8">
    <location>
        <begin position="201"/>
        <end position="243"/>
    </location>
</feature>
<name>A0A0G4GG72_9ALVE</name>
<evidence type="ECO:0000256" key="8">
    <source>
        <dbReference type="PROSITE-ProRule" id="PRU00221"/>
    </source>
</evidence>
<evidence type="ECO:0000256" key="7">
    <source>
        <dbReference type="ARBA" id="ARBA00047551"/>
    </source>
</evidence>
<feature type="region of interest" description="Disordered" evidence="9">
    <location>
        <begin position="239"/>
        <end position="258"/>
    </location>
</feature>
<comment type="similarity">
    <text evidence="5">Belongs to the DPH7 family.</text>
</comment>
<accession>A0A0G4GG72</accession>
<dbReference type="AlphaFoldDB" id="A0A0G4GG72"/>
<keyword evidence="3" id="KW-0677">Repeat</keyword>
<dbReference type="EMBL" id="CDMZ01001180">
    <property type="protein sequence ID" value="CEM28611.1"/>
    <property type="molecule type" value="Genomic_DNA"/>
</dbReference>
<dbReference type="PROSITE" id="PS00678">
    <property type="entry name" value="WD_REPEATS_1"/>
    <property type="match status" value="1"/>
</dbReference>
<evidence type="ECO:0000256" key="3">
    <source>
        <dbReference type="ARBA" id="ARBA00022737"/>
    </source>
</evidence>
<dbReference type="EC" id="3.1.1.97" evidence="6"/>
<dbReference type="SMART" id="SM00320">
    <property type="entry name" value="WD40"/>
    <property type="match status" value="2"/>
</dbReference>
<comment type="catalytic activity">
    <reaction evidence="7">
        <text>diphthine methyl ester-[translation elongation factor 2] + H2O = diphthine-[translation elongation factor 2] + methanol + H(+)</text>
        <dbReference type="Rhea" id="RHEA:42656"/>
        <dbReference type="Rhea" id="RHEA-COMP:10172"/>
        <dbReference type="Rhea" id="RHEA-COMP:10173"/>
        <dbReference type="ChEBI" id="CHEBI:15377"/>
        <dbReference type="ChEBI" id="CHEBI:15378"/>
        <dbReference type="ChEBI" id="CHEBI:17790"/>
        <dbReference type="ChEBI" id="CHEBI:79005"/>
        <dbReference type="ChEBI" id="CHEBI:82696"/>
        <dbReference type="EC" id="3.1.1.97"/>
    </reaction>
</comment>
<dbReference type="InterPro" id="IPR001680">
    <property type="entry name" value="WD40_rpt"/>
</dbReference>
<evidence type="ECO:0000256" key="6">
    <source>
        <dbReference type="ARBA" id="ARBA00039131"/>
    </source>
</evidence>
<dbReference type="Gene3D" id="2.130.10.10">
    <property type="entry name" value="YVTN repeat-like/Quinoprotein amine dehydrogenase"/>
    <property type="match status" value="1"/>
</dbReference>
<dbReference type="VEuPathDB" id="CryptoDB:Cvel_21765"/>
<dbReference type="PROSITE" id="PS50294">
    <property type="entry name" value="WD_REPEATS_REGION"/>
    <property type="match status" value="1"/>
</dbReference>
<evidence type="ECO:0000256" key="5">
    <source>
        <dbReference type="ARBA" id="ARBA00038092"/>
    </source>
</evidence>
<dbReference type="InterPro" id="IPR052415">
    <property type="entry name" value="Diphthine_MTase"/>
</dbReference>
<evidence type="ECO:0000256" key="4">
    <source>
        <dbReference type="ARBA" id="ARBA00022801"/>
    </source>
</evidence>
<protein>
    <recommendedName>
        <fullName evidence="6">methylated diphthine methylhydrolase</fullName>
        <ecNumber evidence="6">3.1.1.97</ecNumber>
    </recommendedName>
</protein>
<evidence type="ECO:0000256" key="1">
    <source>
        <dbReference type="ARBA" id="ARBA00005156"/>
    </source>
</evidence>
<dbReference type="InterPro" id="IPR036322">
    <property type="entry name" value="WD40_repeat_dom_sf"/>
</dbReference>
<dbReference type="InterPro" id="IPR015943">
    <property type="entry name" value="WD40/YVTN_repeat-like_dom_sf"/>
</dbReference>
<dbReference type="PROSITE" id="PS50082">
    <property type="entry name" value="WD_REPEATS_2"/>
    <property type="match status" value="1"/>
</dbReference>